<accession>A0A0F9NTT2</accession>
<feature type="region of interest" description="Disordered" evidence="1">
    <location>
        <begin position="49"/>
        <end position="96"/>
    </location>
</feature>
<proteinExistence type="predicted"/>
<reference evidence="2" key="1">
    <citation type="journal article" date="2015" name="Nature">
        <title>Complex archaea that bridge the gap between prokaryotes and eukaryotes.</title>
        <authorList>
            <person name="Spang A."/>
            <person name="Saw J.H."/>
            <person name="Jorgensen S.L."/>
            <person name="Zaremba-Niedzwiedzka K."/>
            <person name="Martijn J."/>
            <person name="Lind A.E."/>
            <person name="van Eijk R."/>
            <person name="Schleper C."/>
            <person name="Guy L."/>
            <person name="Ettema T.J."/>
        </authorList>
    </citation>
    <scope>NUCLEOTIDE SEQUENCE</scope>
</reference>
<sequence length="96" mass="10303">MIAKERMYTNAAQTRLVRAGSPDAAFLYATPGTEIPESAVKRFGIVDGRKFTKDPKPAKKPADKKAKTPATDKAKKPAENKGGLTITPLSDADKES</sequence>
<dbReference type="EMBL" id="LAZR01007520">
    <property type="protein sequence ID" value="KKM84727.1"/>
    <property type="molecule type" value="Genomic_DNA"/>
</dbReference>
<name>A0A0F9NTT2_9ZZZZ</name>
<evidence type="ECO:0000256" key="1">
    <source>
        <dbReference type="SAM" id="MobiDB-lite"/>
    </source>
</evidence>
<protein>
    <submittedName>
        <fullName evidence="2">Uncharacterized protein</fullName>
    </submittedName>
</protein>
<gene>
    <name evidence="2" type="ORF">LCGC14_1296180</name>
</gene>
<dbReference type="AlphaFoldDB" id="A0A0F9NTT2"/>
<organism evidence="2">
    <name type="scientific">marine sediment metagenome</name>
    <dbReference type="NCBI Taxonomy" id="412755"/>
    <lineage>
        <taxon>unclassified sequences</taxon>
        <taxon>metagenomes</taxon>
        <taxon>ecological metagenomes</taxon>
    </lineage>
</organism>
<feature type="compositionally biased region" description="Basic and acidic residues" evidence="1">
    <location>
        <begin position="49"/>
        <end position="79"/>
    </location>
</feature>
<comment type="caution">
    <text evidence="2">The sequence shown here is derived from an EMBL/GenBank/DDBJ whole genome shotgun (WGS) entry which is preliminary data.</text>
</comment>
<evidence type="ECO:0000313" key="2">
    <source>
        <dbReference type="EMBL" id="KKM84727.1"/>
    </source>
</evidence>